<dbReference type="STRING" id="137838.GCA_001458595_02864"/>
<protein>
    <submittedName>
        <fullName evidence="1">Phage tail protein</fullName>
    </submittedName>
</protein>
<evidence type="ECO:0000313" key="2">
    <source>
        <dbReference type="Proteomes" id="UP000220840"/>
    </source>
</evidence>
<keyword evidence="2" id="KW-1185">Reference proteome</keyword>
<gene>
    <name evidence="1" type="ORF">CQ394_06970</name>
</gene>
<name>A0A2A7MIN0_9CLOT</name>
<dbReference type="Gene3D" id="3.55.50.10">
    <property type="entry name" value="Baseplate protein-like domains"/>
    <property type="match status" value="1"/>
</dbReference>
<evidence type="ECO:0000313" key="1">
    <source>
        <dbReference type="EMBL" id="PEG31439.1"/>
    </source>
</evidence>
<accession>A0A2A7MIN0</accession>
<comment type="caution">
    <text evidence="1">The sequence shown here is derived from an EMBL/GenBank/DDBJ whole genome shotgun (WGS) entry which is preliminary data.</text>
</comment>
<dbReference type="RefSeq" id="WP_058295596.1">
    <property type="nucleotide sequence ID" value="NZ_CAMRXB010000049.1"/>
</dbReference>
<dbReference type="SUPFAM" id="SSF69279">
    <property type="entry name" value="Phage tail proteins"/>
    <property type="match status" value="1"/>
</dbReference>
<reference evidence="1 2" key="1">
    <citation type="submission" date="2017-10" db="EMBL/GenBank/DDBJ databases">
        <title>Effective Description of Clostridium neonatale sp. nov. linked to necrotizing enterocolitis in neonates and a clarification of species assignable to the genus Clostridium (Prazmowski 1880) emend. Lawson and Rainey 2016.</title>
        <authorList>
            <person name="Bernard K."/>
            <person name="Burdz T."/>
            <person name="Wiebe D."/>
            <person name="Balcewich B."/>
            <person name="Alfa M."/>
            <person name="Bernier A.-M."/>
        </authorList>
    </citation>
    <scope>NUCLEOTIDE SEQUENCE [LARGE SCALE GENOMIC DNA]</scope>
    <source>
        <strain evidence="1 2">LCDC99A005</strain>
    </source>
</reference>
<dbReference type="EMBL" id="PDCJ01000001">
    <property type="protein sequence ID" value="PEG31439.1"/>
    <property type="molecule type" value="Genomic_DNA"/>
</dbReference>
<dbReference type="AlphaFoldDB" id="A0A2A7MIN0"/>
<proteinExistence type="predicted"/>
<sequence length="473" mass="53782">MSEEFAYTLGNVLIEPYKFKEISKLKVIRKANEHAELYLKGIIAEEYENSDKYVECADDKSEIKVSIKNYENETEDLFYGMVTSISLDNVQEVKSLEIRALGNTCLMDIKKKRRSFQGNKTTYNEIFRKVKSSYSNANMIDNVSDGKAIKQMVVQYNETDWEFLKRLTSHFNAVIIPECTMSGIKYTIGVPDLRRIYDLKHFNYSMSKEINEYQLKSAEGVSSINDSDFLNYKITTNKILDLYGKVKFNNRNLYVYQCEIEAINGILTTTCMLRDENGMKIPRIYNEKLKGVSLEGKIVSVKKDIVKVALGIDSYSNTVKVNTEWFPYSTVFSSPDGTGWYCMPEIGDAIRMYIPDNDEKNAYVISSVDLECRNEAMRSNPDHKSLSTKYGKKILLKPGEIDIFSGGNSMILNDEKGIIIDTDKNITMTGEKIKINGDEVTIIGKNGVKLIQASASIDIDNDITMDGFKINAQ</sequence>
<dbReference type="OrthoDB" id="95423at2"/>
<organism evidence="1 2">
    <name type="scientific">Clostridium neonatale</name>
    <dbReference type="NCBI Taxonomy" id="137838"/>
    <lineage>
        <taxon>Bacteria</taxon>
        <taxon>Bacillati</taxon>
        <taxon>Bacillota</taxon>
        <taxon>Clostridia</taxon>
        <taxon>Eubacteriales</taxon>
        <taxon>Clostridiaceae</taxon>
        <taxon>Clostridium</taxon>
    </lineage>
</organism>
<dbReference type="Proteomes" id="UP000220840">
    <property type="component" value="Unassembled WGS sequence"/>
</dbReference>